<feature type="compositionally biased region" description="Basic and acidic residues" evidence="1">
    <location>
        <begin position="102"/>
        <end position="128"/>
    </location>
</feature>
<accession>A0A1Q9E098</accession>
<dbReference type="EMBL" id="LSRX01000313">
    <property type="protein sequence ID" value="OLQ00864.1"/>
    <property type="molecule type" value="Genomic_DNA"/>
</dbReference>
<sequence length="301" mass="33818">MQVSTWLLKSERRPSISVVWQTEQRRLAEERWWQEQQQIEEKRRQAEAEELWRQEESRRVTDSVVGHLGDSLPYGPGMIQDLVISCAADAWLQAEQRRQAAERRRKEQQRQARQRQAEEQRRKAEQEKYLASSGKSSRLCGAAMGPLTEAFALVAASPEVPIARLAFTPERAAPELPERLKGGDLVLSVGAAVLASGVVAKRRQLGRKTVPRAGKLDLVLIARAAGKESIDSAPRLELEVDPQDEAERRAREDRWSGSTKGWLRILGIGVFLVAFLLIFILIIGGGYVPSWLKPVLKAIGF</sequence>
<comment type="caution">
    <text evidence="3">The sequence shown here is derived from an EMBL/GenBank/DDBJ whole genome shotgun (WGS) entry which is preliminary data.</text>
</comment>
<organism evidence="3 4">
    <name type="scientific">Symbiodinium microadriaticum</name>
    <name type="common">Dinoflagellate</name>
    <name type="synonym">Zooxanthella microadriatica</name>
    <dbReference type="NCBI Taxonomy" id="2951"/>
    <lineage>
        <taxon>Eukaryota</taxon>
        <taxon>Sar</taxon>
        <taxon>Alveolata</taxon>
        <taxon>Dinophyceae</taxon>
        <taxon>Suessiales</taxon>
        <taxon>Symbiodiniaceae</taxon>
        <taxon>Symbiodinium</taxon>
    </lineage>
</organism>
<keyword evidence="2" id="KW-1133">Transmembrane helix</keyword>
<proteinExistence type="predicted"/>
<keyword evidence="2" id="KW-0812">Transmembrane</keyword>
<reference evidence="3 4" key="1">
    <citation type="submission" date="2016-02" db="EMBL/GenBank/DDBJ databases">
        <title>Genome analysis of coral dinoflagellate symbionts highlights evolutionary adaptations to a symbiotic lifestyle.</title>
        <authorList>
            <person name="Aranda M."/>
            <person name="Li Y."/>
            <person name="Liew Y.J."/>
            <person name="Baumgarten S."/>
            <person name="Simakov O."/>
            <person name="Wilson M."/>
            <person name="Piel J."/>
            <person name="Ashoor H."/>
            <person name="Bougouffa S."/>
            <person name="Bajic V.B."/>
            <person name="Ryu T."/>
            <person name="Ravasi T."/>
            <person name="Bayer T."/>
            <person name="Micklem G."/>
            <person name="Kim H."/>
            <person name="Bhak J."/>
            <person name="Lajeunesse T.C."/>
            <person name="Voolstra C.R."/>
        </authorList>
    </citation>
    <scope>NUCLEOTIDE SEQUENCE [LARGE SCALE GENOMIC DNA]</scope>
    <source>
        <strain evidence="3 4">CCMP2467</strain>
    </source>
</reference>
<keyword evidence="4" id="KW-1185">Reference proteome</keyword>
<keyword evidence="2" id="KW-0472">Membrane</keyword>
<feature type="region of interest" description="Disordered" evidence="1">
    <location>
        <begin position="102"/>
        <end position="130"/>
    </location>
</feature>
<dbReference type="AlphaFoldDB" id="A0A1Q9E098"/>
<evidence type="ECO:0000256" key="2">
    <source>
        <dbReference type="SAM" id="Phobius"/>
    </source>
</evidence>
<gene>
    <name evidence="3" type="ORF">AK812_SmicGene16452</name>
</gene>
<evidence type="ECO:0000256" key="1">
    <source>
        <dbReference type="SAM" id="MobiDB-lite"/>
    </source>
</evidence>
<name>A0A1Q9E098_SYMMI</name>
<dbReference type="Proteomes" id="UP000186817">
    <property type="component" value="Unassembled WGS sequence"/>
</dbReference>
<evidence type="ECO:0000313" key="4">
    <source>
        <dbReference type="Proteomes" id="UP000186817"/>
    </source>
</evidence>
<protein>
    <submittedName>
        <fullName evidence="3">Uncharacterized protein</fullName>
    </submittedName>
</protein>
<evidence type="ECO:0000313" key="3">
    <source>
        <dbReference type="EMBL" id="OLQ00864.1"/>
    </source>
</evidence>
<feature type="transmembrane region" description="Helical" evidence="2">
    <location>
        <begin position="261"/>
        <end position="288"/>
    </location>
</feature>